<evidence type="ECO:0000313" key="2">
    <source>
        <dbReference type="EMBL" id="MTH60650.1"/>
    </source>
</evidence>
<dbReference type="Gene3D" id="3.10.450.40">
    <property type="match status" value="1"/>
</dbReference>
<keyword evidence="3" id="KW-1185">Reference proteome</keyword>
<dbReference type="SUPFAM" id="SSF160719">
    <property type="entry name" value="gpW/gp25-like"/>
    <property type="match status" value="1"/>
</dbReference>
<organism evidence="2 3">
    <name type="scientific">Paracoccus litorisediminis</name>
    <dbReference type="NCBI Taxonomy" id="2006130"/>
    <lineage>
        <taxon>Bacteria</taxon>
        <taxon>Pseudomonadati</taxon>
        <taxon>Pseudomonadota</taxon>
        <taxon>Alphaproteobacteria</taxon>
        <taxon>Rhodobacterales</taxon>
        <taxon>Paracoccaceae</taxon>
        <taxon>Paracoccus</taxon>
    </lineage>
</organism>
<gene>
    <name evidence="2" type="ORF">GL300_15655</name>
</gene>
<dbReference type="Pfam" id="PF04965">
    <property type="entry name" value="GPW_gp25"/>
    <property type="match status" value="1"/>
</dbReference>
<name>A0A844HL57_9RHOB</name>
<dbReference type="EMBL" id="WMIG01000009">
    <property type="protein sequence ID" value="MTH60650.1"/>
    <property type="molecule type" value="Genomic_DNA"/>
</dbReference>
<dbReference type="OrthoDB" id="9802846at2"/>
<feature type="domain" description="IraD/Gp25-like" evidence="1">
    <location>
        <begin position="15"/>
        <end position="90"/>
    </location>
</feature>
<dbReference type="Proteomes" id="UP000449846">
    <property type="component" value="Unassembled WGS sequence"/>
</dbReference>
<dbReference type="AlphaFoldDB" id="A0A844HL57"/>
<evidence type="ECO:0000259" key="1">
    <source>
        <dbReference type="Pfam" id="PF04965"/>
    </source>
</evidence>
<sequence length="112" mass="12274">MAGMNATTGRRLDGIDHLRQSIRDILTTPIGTRVMRRAYGSRLPELVDAPLNDETLVDLYAETFIALATWEPRIYVEQVTASIPAPGKVHLSLVGVYTPTGTPVRIDGLEIS</sequence>
<dbReference type="InterPro" id="IPR007048">
    <property type="entry name" value="IraD/Gp25-like"/>
</dbReference>
<accession>A0A844HL57</accession>
<protein>
    <submittedName>
        <fullName evidence="2">Phage baseplate protein</fullName>
    </submittedName>
</protein>
<evidence type="ECO:0000313" key="3">
    <source>
        <dbReference type="Proteomes" id="UP000449846"/>
    </source>
</evidence>
<comment type="caution">
    <text evidence="2">The sequence shown here is derived from an EMBL/GenBank/DDBJ whole genome shotgun (WGS) entry which is preliminary data.</text>
</comment>
<proteinExistence type="predicted"/>
<reference evidence="2 3" key="1">
    <citation type="submission" date="2019-11" db="EMBL/GenBank/DDBJ databases">
        <authorList>
            <person name="Dong K."/>
        </authorList>
    </citation>
    <scope>NUCLEOTIDE SEQUENCE [LARGE SCALE GENOMIC DNA]</scope>
    <source>
        <strain evidence="2 3">NBRC 112902</strain>
    </source>
</reference>